<evidence type="ECO:0000313" key="3">
    <source>
        <dbReference type="EMBL" id="KAH6831834.1"/>
    </source>
</evidence>
<organism evidence="3 4">
    <name type="scientific">Perilla frutescens var. hirtella</name>
    <name type="common">Perilla citriodora</name>
    <name type="synonym">Perilla setoyensis</name>
    <dbReference type="NCBI Taxonomy" id="608512"/>
    <lineage>
        <taxon>Eukaryota</taxon>
        <taxon>Viridiplantae</taxon>
        <taxon>Streptophyta</taxon>
        <taxon>Embryophyta</taxon>
        <taxon>Tracheophyta</taxon>
        <taxon>Spermatophyta</taxon>
        <taxon>Magnoliopsida</taxon>
        <taxon>eudicotyledons</taxon>
        <taxon>Gunneridae</taxon>
        <taxon>Pentapetalae</taxon>
        <taxon>asterids</taxon>
        <taxon>lamiids</taxon>
        <taxon>Lamiales</taxon>
        <taxon>Lamiaceae</taxon>
        <taxon>Nepetoideae</taxon>
        <taxon>Elsholtzieae</taxon>
        <taxon>Perilla</taxon>
    </lineage>
</organism>
<evidence type="ECO:0000256" key="1">
    <source>
        <dbReference type="SAM" id="MobiDB-lite"/>
    </source>
</evidence>
<keyword evidence="4" id="KW-1185">Reference proteome</keyword>
<feature type="region of interest" description="Disordered" evidence="1">
    <location>
        <begin position="48"/>
        <end position="81"/>
    </location>
</feature>
<evidence type="ECO:0000256" key="2">
    <source>
        <dbReference type="SAM" id="SignalP"/>
    </source>
</evidence>
<accession>A0AAD4P9D9</accession>
<sequence length="81" mass="9069">MKTVITVVLVCFLIMDNFYGHAEMAVPANNRRLLSETISKKRAEFATSNVVDDSEGSGPENNSHHRWVDGNDPTKRPRLSP</sequence>
<feature type="chain" id="PRO_5042048583" evidence="2">
    <location>
        <begin position="23"/>
        <end position="81"/>
    </location>
</feature>
<keyword evidence="2" id="KW-0732">Signal</keyword>
<feature type="compositionally biased region" description="Basic and acidic residues" evidence="1">
    <location>
        <begin position="62"/>
        <end position="75"/>
    </location>
</feature>
<feature type="signal peptide" evidence="2">
    <location>
        <begin position="1"/>
        <end position="22"/>
    </location>
</feature>
<protein>
    <submittedName>
        <fullName evidence="3">Uncharacterized protein</fullName>
    </submittedName>
</protein>
<gene>
    <name evidence="3" type="ORF">C2S53_008327</name>
</gene>
<name>A0AAD4P9D9_PERFH</name>
<reference evidence="3 4" key="1">
    <citation type="journal article" date="2021" name="Nat. Commun.">
        <title>Incipient diploidization of the medicinal plant Perilla within 10,000 years.</title>
        <authorList>
            <person name="Zhang Y."/>
            <person name="Shen Q."/>
            <person name="Leng L."/>
            <person name="Zhang D."/>
            <person name="Chen S."/>
            <person name="Shi Y."/>
            <person name="Ning Z."/>
            <person name="Chen S."/>
        </authorList>
    </citation>
    <scope>NUCLEOTIDE SEQUENCE [LARGE SCALE GENOMIC DNA]</scope>
    <source>
        <strain evidence="4">cv. PC099</strain>
    </source>
</reference>
<dbReference type="EMBL" id="SDAM02000081">
    <property type="protein sequence ID" value="KAH6831834.1"/>
    <property type="molecule type" value="Genomic_DNA"/>
</dbReference>
<dbReference type="AlphaFoldDB" id="A0AAD4P9D9"/>
<proteinExistence type="predicted"/>
<dbReference type="Proteomes" id="UP001190926">
    <property type="component" value="Unassembled WGS sequence"/>
</dbReference>
<comment type="caution">
    <text evidence="3">The sequence shown here is derived from an EMBL/GenBank/DDBJ whole genome shotgun (WGS) entry which is preliminary data.</text>
</comment>
<evidence type="ECO:0000313" key="4">
    <source>
        <dbReference type="Proteomes" id="UP001190926"/>
    </source>
</evidence>